<gene>
    <name evidence="2" type="ORF">BEMITA_LOCUS9454</name>
</gene>
<reference evidence="2" key="1">
    <citation type="submission" date="2021-12" db="EMBL/GenBank/DDBJ databases">
        <authorList>
            <person name="King R."/>
        </authorList>
    </citation>
    <scope>NUCLEOTIDE SEQUENCE</scope>
</reference>
<sequence>MEVHLKSVLFGLLVLAKFSVLRCESNHIDEESNPFIEAARSLLQDSLQKKDGPGIGGILQSIMQTDGGKQIGDMLLQQTAKNPDLLSNIGSLVSNIGSTLGDASNSAGGGGGGGNSGGFDPALIGQMMDMFSGKSNDIGNDVDPKQDAGGIQWDSLMSVASTFMAQANSQGGQSSGMEGIMNLLPVLMNSIGGGHIHYEDKELEDVEEHKRHEQASSFLPPFLGILREYWEHFKQSELGQTLWNNSGLGRIFQLFVDKDGHFQVDRIFDSMENHAFRRRWIKSLTSFVAEWIKHVSEPATQKRYLATLQFIGNGFLKSQGYARAAMFDPARPAESLSFLADAVFKRQFGLKVNSAKYIRPAVAYVQDVFRLGQSKGLSLSHLTQQEIENKLAETLNGEVIEPVLRVWRAYRYAIKNPSCDRYLICAINRVEPGSEGFAGLKPGVTKITSLMASWFLSGRTGTPFWKFYNAATEDHNCQARYPAECKGFHEEDVRATTEYAHSEL</sequence>
<name>A0A9P0F3S6_BEMTA</name>
<evidence type="ECO:0000256" key="1">
    <source>
        <dbReference type="SAM" id="SignalP"/>
    </source>
</evidence>
<protein>
    <submittedName>
        <fullName evidence="2">Uncharacterized protein</fullName>
    </submittedName>
</protein>
<proteinExistence type="predicted"/>
<dbReference type="Proteomes" id="UP001152759">
    <property type="component" value="Chromosome 5"/>
</dbReference>
<keyword evidence="3" id="KW-1185">Reference proteome</keyword>
<dbReference type="AlphaFoldDB" id="A0A9P0F3S6"/>
<dbReference type="KEGG" id="btab:109032513"/>
<evidence type="ECO:0000313" key="2">
    <source>
        <dbReference type="EMBL" id="CAH0390758.1"/>
    </source>
</evidence>
<keyword evidence="1" id="KW-0732">Signal</keyword>
<feature type="chain" id="PRO_5040501145" evidence="1">
    <location>
        <begin position="24"/>
        <end position="504"/>
    </location>
</feature>
<feature type="signal peptide" evidence="1">
    <location>
        <begin position="1"/>
        <end position="23"/>
    </location>
</feature>
<organism evidence="2 3">
    <name type="scientific">Bemisia tabaci</name>
    <name type="common">Sweetpotato whitefly</name>
    <name type="synonym">Aleurodes tabaci</name>
    <dbReference type="NCBI Taxonomy" id="7038"/>
    <lineage>
        <taxon>Eukaryota</taxon>
        <taxon>Metazoa</taxon>
        <taxon>Ecdysozoa</taxon>
        <taxon>Arthropoda</taxon>
        <taxon>Hexapoda</taxon>
        <taxon>Insecta</taxon>
        <taxon>Pterygota</taxon>
        <taxon>Neoptera</taxon>
        <taxon>Paraneoptera</taxon>
        <taxon>Hemiptera</taxon>
        <taxon>Sternorrhyncha</taxon>
        <taxon>Aleyrodoidea</taxon>
        <taxon>Aleyrodidae</taxon>
        <taxon>Aleyrodinae</taxon>
        <taxon>Bemisia</taxon>
    </lineage>
</organism>
<evidence type="ECO:0000313" key="3">
    <source>
        <dbReference type="Proteomes" id="UP001152759"/>
    </source>
</evidence>
<accession>A0A9P0F3S6</accession>
<dbReference type="EMBL" id="OU963866">
    <property type="protein sequence ID" value="CAH0390758.1"/>
    <property type="molecule type" value="Genomic_DNA"/>
</dbReference>